<feature type="signal peptide" evidence="2">
    <location>
        <begin position="1"/>
        <end position="27"/>
    </location>
</feature>
<keyword evidence="2" id="KW-0732">Signal</keyword>
<feature type="compositionally biased region" description="Gly residues" evidence="1">
    <location>
        <begin position="132"/>
        <end position="152"/>
    </location>
</feature>
<evidence type="ECO:0000313" key="3">
    <source>
        <dbReference type="EMBL" id="KAK8089192.1"/>
    </source>
</evidence>
<reference evidence="3 4" key="1">
    <citation type="submission" date="2023-01" db="EMBL/GenBank/DDBJ databases">
        <title>Analysis of 21 Apiospora genomes using comparative genomics revels a genus with tremendous synthesis potential of carbohydrate active enzymes and secondary metabolites.</title>
        <authorList>
            <person name="Sorensen T."/>
        </authorList>
    </citation>
    <scope>NUCLEOTIDE SEQUENCE [LARGE SCALE GENOMIC DNA]</scope>
    <source>
        <strain evidence="3 4">CBS 114990</strain>
    </source>
</reference>
<feature type="compositionally biased region" description="Acidic residues" evidence="1">
    <location>
        <begin position="101"/>
        <end position="111"/>
    </location>
</feature>
<dbReference type="RefSeq" id="XP_066672086.1">
    <property type="nucleotide sequence ID" value="XM_066808468.1"/>
</dbReference>
<sequence>MKRKQLSFPILRFAAAAFVAASTTVHAGTAASDGGVEAPNNNTGVANPSTQKNAVPVTSVIPKNMSSPVQPDSSPRTLEDQSSQPRDRRPEVSQGAHAESEPEESEDDGLWENESGIVYGGFGWKHDKRGGEGGGGGGGGSRGSGGYGGPGGIVVLPPPFLHGGHYPKTSGGASRPRPFGFLRG</sequence>
<feature type="compositionally biased region" description="Polar residues" evidence="1">
    <location>
        <begin position="64"/>
        <end position="84"/>
    </location>
</feature>
<dbReference type="Proteomes" id="UP001433268">
    <property type="component" value="Unassembled WGS sequence"/>
</dbReference>
<dbReference type="GeneID" id="92041528"/>
<evidence type="ECO:0008006" key="5">
    <source>
        <dbReference type="Google" id="ProtNLM"/>
    </source>
</evidence>
<dbReference type="EMBL" id="JAQQWN010000004">
    <property type="protein sequence ID" value="KAK8089192.1"/>
    <property type="molecule type" value="Genomic_DNA"/>
</dbReference>
<feature type="chain" id="PRO_5045044049" description="Secreted protein" evidence="2">
    <location>
        <begin position="28"/>
        <end position="184"/>
    </location>
</feature>
<protein>
    <recommendedName>
        <fullName evidence="5">Secreted protein</fullName>
    </recommendedName>
</protein>
<evidence type="ECO:0000256" key="2">
    <source>
        <dbReference type="SAM" id="SignalP"/>
    </source>
</evidence>
<evidence type="ECO:0000313" key="4">
    <source>
        <dbReference type="Proteomes" id="UP001433268"/>
    </source>
</evidence>
<keyword evidence="4" id="KW-1185">Reference proteome</keyword>
<gene>
    <name evidence="3" type="ORF">PG997_004153</name>
</gene>
<accession>A0ABR1X1H1</accession>
<feature type="compositionally biased region" description="Polar residues" evidence="1">
    <location>
        <begin position="39"/>
        <end position="53"/>
    </location>
</feature>
<proteinExistence type="predicted"/>
<evidence type="ECO:0000256" key="1">
    <source>
        <dbReference type="SAM" id="MobiDB-lite"/>
    </source>
</evidence>
<organism evidence="3 4">
    <name type="scientific">Apiospora hydei</name>
    <dbReference type="NCBI Taxonomy" id="1337664"/>
    <lineage>
        <taxon>Eukaryota</taxon>
        <taxon>Fungi</taxon>
        <taxon>Dikarya</taxon>
        <taxon>Ascomycota</taxon>
        <taxon>Pezizomycotina</taxon>
        <taxon>Sordariomycetes</taxon>
        <taxon>Xylariomycetidae</taxon>
        <taxon>Amphisphaeriales</taxon>
        <taxon>Apiosporaceae</taxon>
        <taxon>Apiospora</taxon>
    </lineage>
</organism>
<feature type="region of interest" description="Disordered" evidence="1">
    <location>
        <begin position="30"/>
        <end position="184"/>
    </location>
</feature>
<name>A0ABR1X1H1_9PEZI</name>
<comment type="caution">
    <text evidence="3">The sequence shown here is derived from an EMBL/GenBank/DDBJ whole genome shotgun (WGS) entry which is preliminary data.</text>
</comment>